<evidence type="ECO:0000313" key="15">
    <source>
        <dbReference type="Proteomes" id="UP000053257"/>
    </source>
</evidence>
<keyword evidence="7 11" id="KW-0175">Coiled coil</keyword>
<evidence type="ECO:0000256" key="4">
    <source>
        <dbReference type="ARBA" id="ARBA00022454"/>
    </source>
</evidence>
<accession>A0A0C3NFZ6</accession>
<evidence type="ECO:0000256" key="10">
    <source>
        <dbReference type="ARBA" id="ARBA00023328"/>
    </source>
</evidence>
<sequence>MSGQFWFPFMKYDEIIEAFQEWGMTVSEHSLRNPTPEFVTNVYAACLQQVTSLNEHSYQPAVQRALQQLDNPDMYSSALAHSVLLHHLQRFARAAKIADFNAKDLAAPEPERTRAHFSAFINLVKFSEQRAEFIKGLRSKSATINRERIDVTRRLSETQAEVAAIRSKLAEDEPRCETLRQENEALTVYLIKCRDTQLALLQAVKDMKQQHTGLRQRREQLQTTIDELGDLISRTRSRIVQSPDRLKRKISDMSVTVAEDKRTVALHEAKIRDLQLKGAALVAIEKDVRACVEQQQAIEKEVQMLDDARKALAELRDQLSEKRAEENELVRKSERVRIQYANAIEKLDRAEKHAKDKRDASQKTIERLQREYEQMDHDRRDNDRQVEELRAMADEVERNMAEHMRQSQIELNELLTEYWKLRHATEVYMETLANKLGMQVTST</sequence>
<feature type="domain" description="Kinetochore protein Nuf2 N-terminal" evidence="12">
    <location>
        <begin position="5"/>
        <end position="137"/>
    </location>
</feature>
<keyword evidence="4" id="KW-0158">Chromosome</keyword>
<evidence type="ECO:0000256" key="1">
    <source>
        <dbReference type="ARBA" id="ARBA00004123"/>
    </source>
</evidence>
<gene>
    <name evidence="14" type="ORF">PHLGIDRAFT_121364</name>
</gene>
<dbReference type="PANTHER" id="PTHR48441">
    <property type="match status" value="1"/>
</dbReference>
<evidence type="ECO:0000259" key="13">
    <source>
        <dbReference type="Pfam" id="PF18595"/>
    </source>
</evidence>
<dbReference type="EMBL" id="KN840605">
    <property type="protein sequence ID" value="KIP03664.1"/>
    <property type="molecule type" value="Genomic_DNA"/>
</dbReference>
<keyword evidence="10" id="KW-0137">Centromere</keyword>
<keyword evidence="8" id="KW-0539">Nucleus</keyword>
<dbReference type="Proteomes" id="UP000053257">
    <property type="component" value="Unassembled WGS sequence"/>
</dbReference>
<dbReference type="GO" id="GO:0005634">
    <property type="term" value="C:nucleus"/>
    <property type="evidence" value="ECO:0007669"/>
    <property type="project" value="UniProtKB-SubCell"/>
</dbReference>
<comment type="subcellular location">
    <subcellularLocation>
        <location evidence="2">Chromosome</location>
        <location evidence="2">Centromere</location>
    </subcellularLocation>
    <subcellularLocation>
        <location evidence="1">Nucleus</location>
    </subcellularLocation>
</comment>
<keyword evidence="6" id="KW-0498">Mitosis</keyword>
<evidence type="ECO:0000256" key="6">
    <source>
        <dbReference type="ARBA" id="ARBA00022776"/>
    </source>
</evidence>
<keyword evidence="9" id="KW-0131">Cell cycle</keyword>
<name>A0A0C3NFZ6_PHLG1</name>
<dbReference type="AlphaFoldDB" id="A0A0C3NFZ6"/>
<reference evidence="14 15" key="1">
    <citation type="journal article" date="2014" name="PLoS Genet.">
        <title>Analysis of the Phlebiopsis gigantea genome, transcriptome and secretome provides insight into its pioneer colonization strategies of wood.</title>
        <authorList>
            <person name="Hori C."/>
            <person name="Ishida T."/>
            <person name="Igarashi K."/>
            <person name="Samejima M."/>
            <person name="Suzuki H."/>
            <person name="Master E."/>
            <person name="Ferreira P."/>
            <person name="Ruiz-Duenas F.J."/>
            <person name="Held B."/>
            <person name="Canessa P."/>
            <person name="Larrondo L.F."/>
            <person name="Schmoll M."/>
            <person name="Druzhinina I.S."/>
            <person name="Kubicek C.P."/>
            <person name="Gaskell J.A."/>
            <person name="Kersten P."/>
            <person name="St John F."/>
            <person name="Glasner J."/>
            <person name="Sabat G."/>
            <person name="Splinter BonDurant S."/>
            <person name="Syed K."/>
            <person name="Yadav J."/>
            <person name="Mgbeahuruike A.C."/>
            <person name="Kovalchuk A."/>
            <person name="Asiegbu F.O."/>
            <person name="Lackner G."/>
            <person name="Hoffmeister D."/>
            <person name="Rencoret J."/>
            <person name="Gutierrez A."/>
            <person name="Sun H."/>
            <person name="Lindquist E."/>
            <person name="Barry K."/>
            <person name="Riley R."/>
            <person name="Grigoriev I.V."/>
            <person name="Henrissat B."/>
            <person name="Kues U."/>
            <person name="Berka R.M."/>
            <person name="Martinez A.T."/>
            <person name="Covert S.F."/>
            <person name="Blanchette R.A."/>
            <person name="Cullen D."/>
        </authorList>
    </citation>
    <scope>NUCLEOTIDE SEQUENCE [LARGE SCALE GENOMIC DNA]</scope>
    <source>
        <strain evidence="14 15">11061_1 CR5-6</strain>
    </source>
</reference>
<dbReference type="PANTHER" id="PTHR48441:SF1">
    <property type="entry name" value="NT-3"/>
    <property type="match status" value="1"/>
</dbReference>
<evidence type="ECO:0000256" key="3">
    <source>
        <dbReference type="ARBA" id="ARBA00005498"/>
    </source>
</evidence>
<evidence type="ECO:0000259" key="12">
    <source>
        <dbReference type="Pfam" id="PF03800"/>
    </source>
</evidence>
<dbReference type="InterPro" id="IPR038275">
    <property type="entry name" value="Nuf2_N_sf"/>
</dbReference>
<evidence type="ECO:0000256" key="8">
    <source>
        <dbReference type="ARBA" id="ARBA00023242"/>
    </source>
</evidence>
<evidence type="ECO:0000256" key="5">
    <source>
        <dbReference type="ARBA" id="ARBA00022618"/>
    </source>
</evidence>
<dbReference type="InterPro" id="IPR041112">
    <property type="entry name" value="Nuf2_DHR10-like"/>
</dbReference>
<dbReference type="Pfam" id="PF18595">
    <property type="entry name" value="Nuf2_DHR10-like"/>
    <property type="match status" value="1"/>
</dbReference>
<dbReference type="OrthoDB" id="8194677at2759"/>
<comment type="similarity">
    <text evidence="3">Belongs to the NUF2 family.</text>
</comment>
<dbReference type="Pfam" id="PF03800">
    <property type="entry name" value="Nuf2"/>
    <property type="match status" value="1"/>
</dbReference>
<evidence type="ECO:0000256" key="9">
    <source>
        <dbReference type="ARBA" id="ARBA00023306"/>
    </source>
</evidence>
<dbReference type="GO" id="GO:0051301">
    <property type="term" value="P:cell division"/>
    <property type="evidence" value="ECO:0007669"/>
    <property type="project" value="UniProtKB-KW"/>
</dbReference>
<evidence type="ECO:0000256" key="7">
    <source>
        <dbReference type="ARBA" id="ARBA00023054"/>
    </source>
</evidence>
<proteinExistence type="inferred from homology"/>
<feature type="coiled-coil region" evidence="11">
    <location>
        <begin position="298"/>
        <end position="413"/>
    </location>
</feature>
<dbReference type="Gene3D" id="1.10.418.60">
    <property type="entry name" value="Ncd80 complex, Nuf2 subunit"/>
    <property type="match status" value="1"/>
</dbReference>
<evidence type="ECO:0000313" key="14">
    <source>
        <dbReference type="EMBL" id="KIP03664.1"/>
    </source>
</evidence>
<dbReference type="GO" id="GO:0031262">
    <property type="term" value="C:Ndc80 complex"/>
    <property type="evidence" value="ECO:0007669"/>
    <property type="project" value="InterPro"/>
</dbReference>
<dbReference type="STRING" id="745531.A0A0C3NFZ6"/>
<protein>
    <submittedName>
        <fullName evidence="14">Uncharacterized protein</fullName>
    </submittedName>
</protein>
<evidence type="ECO:0000256" key="2">
    <source>
        <dbReference type="ARBA" id="ARBA00004584"/>
    </source>
</evidence>
<feature type="domain" description="Nuf2 DHR10-like" evidence="13">
    <location>
        <begin position="255"/>
        <end position="370"/>
    </location>
</feature>
<dbReference type="InterPro" id="IPR005549">
    <property type="entry name" value="Kinetochore_Nuf2_N"/>
</dbReference>
<organism evidence="14 15">
    <name type="scientific">Phlebiopsis gigantea (strain 11061_1 CR5-6)</name>
    <name type="common">White-rot fungus</name>
    <name type="synonym">Peniophora gigantea</name>
    <dbReference type="NCBI Taxonomy" id="745531"/>
    <lineage>
        <taxon>Eukaryota</taxon>
        <taxon>Fungi</taxon>
        <taxon>Dikarya</taxon>
        <taxon>Basidiomycota</taxon>
        <taxon>Agaricomycotina</taxon>
        <taxon>Agaricomycetes</taxon>
        <taxon>Polyporales</taxon>
        <taxon>Phanerochaetaceae</taxon>
        <taxon>Phlebiopsis</taxon>
    </lineage>
</organism>
<dbReference type="HOGENOM" id="CLU_025461_1_0_1"/>
<evidence type="ECO:0000256" key="11">
    <source>
        <dbReference type="SAM" id="Coils"/>
    </source>
</evidence>
<keyword evidence="5" id="KW-0132">Cell division</keyword>
<keyword evidence="15" id="KW-1185">Reference proteome</keyword>